<dbReference type="CDD" id="cd16144">
    <property type="entry name" value="ARS_like"/>
    <property type="match status" value="1"/>
</dbReference>
<dbReference type="PANTHER" id="PTHR42693">
    <property type="entry name" value="ARYLSULFATASE FAMILY MEMBER"/>
    <property type="match status" value="1"/>
</dbReference>
<evidence type="ECO:0000313" key="9">
    <source>
        <dbReference type="EMBL" id="MFB9052729.1"/>
    </source>
</evidence>
<dbReference type="InterPro" id="IPR050738">
    <property type="entry name" value="Sulfatase"/>
</dbReference>
<dbReference type="PROSITE" id="PS00149">
    <property type="entry name" value="SULFATASE_2"/>
    <property type="match status" value="1"/>
</dbReference>
<evidence type="ECO:0000259" key="8">
    <source>
        <dbReference type="Pfam" id="PF00884"/>
    </source>
</evidence>
<evidence type="ECO:0000256" key="7">
    <source>
        <dbReference type="SAM" id="MobiDB-lite"/>
    </source>
</evidence>
<evidence type="ECO:0000256" key="1">
    <source>
        <dbReference type="ARBA" id="ARBA00001913"/>
    </source>
</evidence>
<comment type="cofactor">
    <cofactor evidence="1">
        <name>Ca(2+)</name>
        <dbReference type="ChEBI" id="CHEBI:29108"/>
    </cofactor>
</comment>
<dbReference type="RefSeq" id="WP_382381909.1">
    <property type="nucleotide sequence ID" value="NZ_JBHMEZ010000003.1"/>
</dbReference>
<evidence type="ECO:0000313" key="10">
    <source>
        <dbReference type="Proteomes" id="UP001589605"/>
    </source>
</evidence>
<keyword evidence="3" id="KW-0479">Metal-binding</keyword>
<comment type="caution">
    <text evidence="9">The sequence shown here is derived from an EMBL/GenBank/DDBJ whole genome shotgun (WGS) entry which is preliminary data.</text>
</comment>
<dbReference type="InterPro" id="IPR017850">
    <property type="entry name" value="Alkaline_phosphatase_core_sf"/>
</dbReference>
<dbReference type="Gene3D" id="3.40.720.10">
    <property type="entry name" value="Alkaline Phosphatase, subunit A"/>
    <property type="match status" value="1"/>
</dbReference>
<evidence type="ECO:0000256" key="2">
    <source>
        <dbReference type="ARBA" id="ARBA00008779"/>
    </source>
</evidence>
<dbReference type="Gene3D" id="3.30.1120.10">
    <property type="match status" value="1"/>
</dbReference>
<dbReference type="Pfam" id="PF00884">
    <property type="entry name" value="Sulfatase"/>
    <property type="match status" value="1"/>
</dbReference>
<feature type="domain" description="Sulfatase N-terminal" evidence="8">
    <location>
        <begin position="47"/>
        <end position="393"/>
    </location>
</feature>
<dbReference type="InterPro" id="IPR000917">
    <property type="entry name" value="Sulfatase_N"/>
</dbReference>
<sequence>MKCTKANIIFQKIFFLSIIFFLVSCNSTSKTKTETVENTETEIPVKPNVLFILVDDLGYADLGVMGSKYYETPNIDNIAKAGTVFTDGYAACTVCSPSRASLMTGQYPARHGITQFEGQRNSGQSWKERKRYTKLLPPEYRDHLDTSSTTLAEAFKENGYATFFAGKWHLGGKEQGSLPTDHGFDVNIGGNDAGGPSGGYFSPYKNPNLPNLPEEKGLNLSMKLANETSNFIKQNKDKHFLAYLSFYAVHSGIQTTKEKWTKYRNKAEEMGIHEEGFEMERVLPARKYQDNPVYAGLIEHVDEAIGTVMQTLKELGLDKNTIVVFTSDNGGVTSGDNFSTNQLTLRGGKGYQWEGGIRIPYFIDVPWIKQNGGSINVPVSGVDLYPTLLDLSGLPLKPEAHKDGVSLKPLLLGDHIAERPLYWHYPHYGNQGGEPSSIIRKGKWKLIYYWENLNAELYNLETDLGERNDVAESNPEITLQMKTQLLDWLKSMDTHYAEVDPLWDKAAREKWLEKQRTNSLPGQERQRKNMLSPDWQPNKDWWGSEVSADK</sequence>
<organism evidence="9 10">
    <name type="scientific">Formosa undariae</name>
    <dbReference type="NCBI Taxonomy" id="1325436"/>
    <lineage>
        <taxon>Bacteria</taxon>
        <taxon>Pseudomonadati</taxon>
        <taxon>Bacteroidota</taxon>
        <taxon>Flavobacteriia</taxon>
        <taxon>Flavobacteriales</taxon>
        <taxon>Flavobacteriaceae</taxon>
        <taxon>Formosa</taxon>
    </lineage>
</organism>
<proteinExistence type="inferred from homology"/>
<evidence type="ECO:0000256" key="6">
    <source>
        <dbReference type="ARBA" id="ARBA00022837"/>
    </source>
</evidence>
<protein>
    <submittedName>
        <fullName evidence="9">Sulfatase</fullName>
    </submittedName>
</protein>
<keyword evidence="5" id="KW-0378">Hydrolase</keyword>
<evidence type="ECO:0000256" key="5">
    <source>
        <dbReference type="ARBA" id="ARBA00022801"/>
    </source>
</evidence>
<keyword evidence="10" id="KW-1185">Reference proteome</keyword>
<comment type="similarity">
    <text evidence="2">Belongs to the sulfatase family.</text>
</comment>
<keyword evidence="6" id="KW-0106">Calcium</keyword>
<dbReference type="Proteomes" id="UP001589605">
    <property type="component" value="Unassembled WGS sequence"/>
</dbReference>
<reference evidence="9 10" key="1">
    <citation type="submission" date="2024-09" db="EMBL/GenBank/DDBJ databases">
        <authorList>
            <person name="Sun Q."/>
            <person name="Mori K."/>
        </authorList>
    </citation>
    <scope>NUCLEOTIDE SEQUENCE [LARGE SCALE GENOMIC DNA]</scope>
    <source>
        <strain evidence="9 10">CECT 8286</strain>
    </source>
</reference>
<gene>
    <name evidence="9" type="ORF">ACFFVB_06505</name>
</gene>
<evidence type="ECO:0000256" key="4">
    <source>
        <dbReference type="ARBA" id="ARBA00022729"/>
    </source>
</evidence>
<accession>A0ABV5EZY0</accession>
<name>A0ABV5EZY0_9FLAO</name>
<keyword evidence="4" id="KW-0732">Signal</keyword>
<dbReference type="EMBL" id="JBHMEZ010000003">
    <property type="protein sequence ID" value="MFB9052729.1"/>
    <property type="molecule type" value="Genomic_DNA"/>
</dbReference>
<dbReference type="InterPro" id="IPR024607">
    <property type="entry name" value="Sulfatase_CS"/>
</dbReference>
<evidence type="ECO:0000256" key="3">
    <source>
        <dbReference type="ARBA" id="ARBA00022723"/>
    </source>
</evidence>
<feature type="region of interest" description="Disordered" evidence="7">
    <location>
        <begin position="514"/>
        <end position="550"/>
    </location>
</feature>
<dbReference type="PANTHER" id="PTHR42693:SF42">
    <property type="entry name" value="ARYLSULFATASE G"/>
    <property type="match status" value="1"/>
</dbReference>
<dbReference type="PROSITE" id="PS51257">
    <property type="entry name" value="PROKAR_LIPOPROTEIN"/>
    <property type="match status" value="1"/>
</dbReference>
<dbReference type="SUPFAM" id="SSF53649">
    <property type="entry name" value="Alkaline phosphatase-like"/>
    <property type="match status" value="1"/>
</dbReference>